<dbReference type="InterPro" id="IPR001976">
    <property type="entry name" value="Ribosomal_eS24"/>
</dbReference>
<dbReference type="Pfam" id="PF01282">
    <property type="entry name" value="Ribosomal_S24e"/>
    <property type="match status" value="1"/>
</dbReference>
<dbReference type="GO" id="GO:0005840">
    <property type="term" value="C:ribosome"/>
    <property type="evidence" value="ECO:0007669"/>
    <property type="project" value="UniProtKB-KW"/>
</dbReference>
<dbReference type="Gene3D" id="3.30.70.3370">
    <property type="match status" value="1"/>
</dbReference>
<keyword evidence="1" id="KW-0689">Ribosomal protein</keyword>
<dbReference type="GO" id="GO:0006412">
    <property type="term" value="P:translation"/>
    <property type="evidence" value="ECO:0007669"/>
    <property type="project" value="InterPro"/>
</dbReference>
<dbReference type="InterPro" id="IPR012678">
    <property type="entry name" value="Ribosomal_uL23/eL15/eS24_sf"/>
</dbReference>
<evidence type="ECO:0000256" key="1">
    <source>
        <dbReference type="ARBA" id="ARBA00022980"/>
    </source>
</evidence>
<protein>
    <recommendedName>
        <fullName evidence="5">30S ribosomal protein S24e</fullName>
    </recommendedName>
</protein>
<gene>
    <name evidence="4" type="ORF">METZ01_LOCUS126510</name>
</gene>
<evidence type="ECO:0000256" key="2">
    <source>
        <dbReference type="ARBA" id="ARBA00023274"/>
    </source>
</evidence>
<evidence type="ECO:0008006" key="5">
    <source>
        <dbReference type="Google" id="ProtNLM"/>
    </source>
</evidence>
<dbReference type="SUPFAM" id="SSF54189">
    <property type="entry name" value="Ribosomal proteins S24e, L23 and L15e"/>
    <property type="match status" value="1"/>
</dbReference>
<dbReference type="GO" id="GO:1990904">
    <property type="term" value="C:ribonucleoprotein complex"/>
    <property type="evidence" value="ECO:0007669"/>
    <property type="project" value="UniProtKB-KW"/>
</dbReference>
<dbReference type="EMBL" id="UINC01017694">
    <property type="protein sequence ID" value="SVA73656.1"/>
    <property type="molecule type" value="Genomic_DNA"/>
</dbReference>
<feature type="compositionally biased region" description="Acidic residues" evidence="3">
    <location>
        <begin position="105"/>
        <end position="135"/>
    </location>
</feature>
<dbReference type="InterPro" id="IPR053709">
    <property type="entry name" value="eRP_eS24_sf"/>
</dbReference>
<dbReference type="AlphaFoldDB" id="A0A381Y973"/>
<dbReference type="GO" id="GO:0003735">
    <property type="term" value="F:structural constituent of ribosome"/>
    <property type="evidence" value="ECO:0007669"/>
    <property type="project" value="InterPro"/>
</dbReference>
<reference evidence="4" key="1">
    <citation type="submission" date="2018-05" db="EMBL/GenBank/DDBJ databases">
        <authorList>
            <person name="Lanie J.A."/>
            <person name="Ng W.-L."/>
            <person name="Kazmierczak K.M."/>
            <person name="Andrzejewski T.M."/>
            <person name="Davidsen T.M."/>
            <person name="Wayne K.J."/>
            <person name="Tettelin H."/>
            <person name="Glass J.I."/>
            <person name="Rusch D."/>
            <person name="Podicherti R."/>
            <person name="Tsui H.-C.T."/>
            <person name="Winkler M.E."/>
        </authorList>
    </citation>
    <scope>NUCLEOTIDE SEQUENCE</scope>
</reference>
<feature type="region of interest" description="Disordered" evidence="3">
    <location>
        <begin position="86"/>
        <end position="135"/>
    </location>
</feature>
<name>A0A381Y973_9ZZZZ</name>
<feature type="compositionally biased region" description="Basic residues" evidence="3">
    <location>
        <begin position="86"/>
        <end position="99"/>
    </location>
</feature>
<evidence type="ECO:0000313" key="4">
    <source>
        <dbReference type="EMBL" id="SVA73656.1"/>
    </source>
</evidence>
<accession>A0A381Y973</accession>
<proteinExistence type="predicted"/>
<evidence type="ECO:0000256" key="3">
    <source>
        <dbReference type="SAM" id="MobiDB-lite"/>
    </source>
</evidence>
<organism evidence="4">
    <name type="scientific">marine metagenome</name>
    <dbReference type="NCBI Taxonomy" id="408172"/>
    <lineage>
        <taxon>unclassified sequences</taxon>
        <taxon>metagenomes</taxon>
        <taxon>ecological metagenomes</taxon>
    </lineage>
</organism>
<keyword evidence="2" id="KW-0687">Ribonucleoprotein</keyword>
<sequence length="135" mass="14931">MEVIDRKENPLLDRVEIRFQWEHTNSPTPSLREMVAAAAKAEPGAKESLVFLKEVKTRFGRPQTTGLALVYGTAESAALEPDFVKRRHSGEKKAPKAKPVKVELAVEEPAEESVEEPIEEPAEGPVEEQLEGGDE</sequence>